<dbReference type="GO" id="GO:0000166">
    <property type="term" value="F:nucleotide binding"/>
    <property type="evidence" value="ECO:0007669"/>
    <property type="project" value="UniProtKB-KW"/>
</dbReference>
<evidence type="ECO:0000259" key="4">
    <source>
        <dbReference type="Pfam" id="PF02872"/>
    </source>
</evidence>
<dbReference type="InterPro" id="IPR008334">
    <property type="entry name" value="5'-Nucleotdase_C"/>
</dbReference>
<dbReference type="EMBL" id="JAJLJH010000006">
    <property type="protein sequence ID" value="MCK9687870.1"/>
    <property type="molecule type" value="Genomic_DNA"/>
</dbReference>
<dbReference type="PANTHER" id="PTHR11575">
    <property type="entry name" value="5'-NUCLEOTIDASE-RELATED"/>
    <property type="match status" value="1"/>
</dbReference>
<evidence type="ECO:0000256" key="2">
    <source>
        <dbReference type="RuleBase" id="RU362119"/>
    </source>
</evidence>
<dbReference type="GO" id="GO:0009166">
    <property type="term" value="P:nucleotide catabolic process"/>
    <property type="evidence" value="ECO:0007669"/>
    <property type="project" value="InterPro"/>
</dbReference>
<dbReference type="PANTHER" id="PTHR11575:SF24">
    <property type="entry name" value="5'-NUCLEOTIDASE"/>
    <property type="match status" value="1"/>
</dbReference>
<dbReference type="AlphaFoldDB" id="A0A9X1YLX3"/>
<comment type="similarity">
    <text evidence="2">Belongs to the 5'-nucleotidase family.</text>
</comment>
<accession>A0A9X1YLX3</accession>
<name>A0A9X1YLX3_9BURK</name>
<feature type="signal peptide" evidence="2">
    <location>
        <begin position="1"/>
        <end position="21"/>
    </location>
</feature>
<dbReference type="Proteomes" id="UP001139353">
    <property type="component" value="Unassembled WGS sequence"/>
</dbReference>
<gene>
    <name evidence="5" type="ORF">LPC04_19375</name>
</gene>
<dbReference type="GO" id="GO:0030288">
    <property type="term" value="C:outer membrane-bounded periplasmic space"/>
    <property type="evidence" value="ECO:0007669"/>
    <property type="project" value="TreeGrafter"/>
</dbReference>
<dbReference type="InterPro" id="IPR006179">
    <property type="entry name" value="5_nucleotidase/apyrase"/>
</dbReference>
<dbReference type="RefSeq" id="WP_275683914.1">
    <property type="nucleotide sequence ID" value="NZ_JAJLJH010000006.1"/>
</dbReference>
<reference evidence="5" key="1">
    <citation type="submission" date="2021-11" db="EMBL/GenBank/DDBJ databases">
        <title>BS-T2-15 a new species belonging to the Comamonadaceae family isolated from the soil of a French oak forest.</title>
        <authorList>
            <person name="Mieszkin S."/>
            <person name="Alain K."/>
        </authorList>
    </citation>
    <scope>NUCLEOTIDE SEQUENCE</scope>
    <source>
        <strain evidence="5">BS-T2-15</strain>
    </source>
</reference>
<dbReference type="Gene3D" id="3.60.21.10">
    <property type="match status" value="1"/>
</dbReference>
<dbReference type="PRINTS" id="PR01607">
    <property type="entry name" value="APYRASEFAMLY"/>
</dbReference>
<dbReference type="InterPro" id="IPR036907">
    <property type="entry name" value="5'-Nucleotdase_C_sf"/>
</dbReference>
<feature type="domain" description="Calcineurin-like phosphoesterase" evidence="3">
    <location>
        <begin position="32"/>
        <end position="299"/>
    </location>
</feature>
<evidence type="ECO:0000313" key="6">
    <source>
        <dbReference type="Proteomes" id="UP001139353"/>
    </source>
</evidence>
<protein>
    <submittedName>
        <fullName evidence="5">Bifunctional metallophosphatase/5'-nucleotidase</fullName>
    </submittedName>
</protein>
<dbReference type="GO" id="GO:0008768">
    <property type="term" value="F:UDP-sugar diphosphatase activity"/>
    <property type="evidence" value="ECO:0007669"/>
    <property type="project" value="TreeGrafter"/>
</dbReference>
<evidence type="ECO:0000313" key="5">
    <source>
        <dbReference type="EMBL" id="MCK9687870.1"/>
    </source>
</evidence>
<comment type="caution">
    <text evidence="5">The sequence shown here is derived from an EMBL/GenBank/DDBJ whole genome shotgun (WGS) entry which is preliminary data.</text>
</comment>
<dbReference type="Pfam" id="PF02872">
    <property type="entry name" value="5_nucleotid_C"/>
    <property type="match status" value="1"/>
</dbReference>
<dbReference type="InterPro" id="IPR029052">
    <property type="entry name" value="Metallo-depent_PP-like"/>
</dbReference>
<keyword evidence="6" id="KW-1185">Reference proteome</keyword>
<proteinExistence type="inferred from homology"/>
<organism evidence="5 6">
    <name type="scientific">Scleromatobacter humisilvae</name>
    <dbReference type="NCBI Taxonomy" id="2897159"/>
    <lineage>
        <taxon>Bacteria</taxon>
        <taxon>Pseudomonadati</taxon>
        <taxon>Pseudomonadota</taxon>
        <taxon>Betaproteobacteria</taxon>
        <taxon>Burkholderiales</taxon>
        <taxon>Sphaerotilaceae</taxon>
        <taxon>Scleromatobacter</taxon>
    </lineage>
</organism>
<dbReference type="InterPro" id="IPR004843">
    <property type="entry name" value="Calcineurin-like_PHP"/>
</dbReference>
<evidence type="ECO:0000256" key="1">
    <source>
        <dbReference type="ARBA" id="ARBA00022729"/>
    </source>
</evidence>
<dbReference type="Pfam" id="PF00149">
    <property type="entry name" value="Metallophos"/>
    <property type="match status" value="1"/>
</dbReference>
<keyword evidence="2" id="KW-0547">Nucleotide-binding</keyword>
<sequence>MKTSFLPLAAALLATTLAGCATPPPPAPLTVKIVAFNDFHGNLQSPGKLGTSTQASQRPAVGGADALAAYVARLKAQNPRNVVVAGGDLVGASPLVSALFFDEPTVEVLNHVGVDFTSVGNHEFDKGADALKRLQHGGCKLTQGMPDPNSCKGLGSAAPGTFDGAHFQWLAANVVETATGRTLLPAYGIKSFDGIPVAFIGMTLRGTPGIVSPTGVAGLEFRDEADTVNALVPQLRAQGVGAIVVLVHQGGTQPASGASDINGCDAALHGADGRESDIGEIVRRLDDAVDLVISAHTHAAYNCSANAVGSARATGLPNRTGRLVPVTSANAFGRVLTDIDVTLDPKTHRVLAVSPTNRLVDRGDPDIVKAIDMSPAVRDIVQGYATLAAPLADGVVGRLATALPAIANDAGEEPAGSLIADTQLRATQPPALGGAQIAFMNNDGVRSPGFVPPAGATAPFALTYGAAFTVQPFGNSLVTMTLTSAQLKALLEQQFTGCGGQVVDRPLQPSNGLRVAWSAGAPACAKIVDVTFTPTDVTATPPVATGPAVAIVKDGVVLEPARAWRVTVNNFLAAGGDSFSTLTAGTGRLGGAQDIDALRAYMASTLAPDAPYDPSLPALGEPRIVRKP</sequence>
<feature type="chain" id="PRO_5041011730" evidence="2">
    <location>
        <begin position="22"/>
        <end position="628"/>
    </location>
</feature>
<dbReference type="SUPFAM" id="SSF56300">
    <property type="entry name" value="Metallo-dependent phosphatases"/>
    <property type="match status" value="1"/>
</dbReference>
<dbReference type="GO" id="GO:0008253">
    <property type="term" value="F:5'-nucleotidase activity"/>
    <property type="evidence" value="ECO:0007669"/>
    <property type="project" value="TreeGrafter"/>
</dbReference>
<dbReference type="SUPFAM" id="SSF55816">
    <property type="entry name" value="5'-nucleotidase (syn. UDP-sugar hydrolase), C-terminal domain"/>
    <property type="match status" value="1"/>
</dbReference>
<evidence type="ECO:0000259" key="3">
    <source>
        <dbReference type="Pfam" id="PF00149"/>
    </source>
</evidence>
<dbReference type="PROSITE" id="PS51257">
    <property type="entry name" value="PROKAR_LIPOPROTEIN"/>
    <property type="match status" value="1"/>
</dbReference>
<dbReference type="Gene3D" id="3.90.780.10">
    <property type="entry name" value="5'-Nucleotidase, C-terminal domain"/>
    <property type="match status" value="1"/>
</dbReference>
<feature type="domain" description="5'-Nucleotidase C-terminal" evidence="4">
    <location>
        <begin position="396"/>
        <end position="582"/>
    </location>
</feature>
<keyword evidence="1 2" id="KW-0732">Signal</keyword>
<keyword evidence="2" id="KW-0378">Hydrolase</keyword>